<organism evidence="3 4">
    <name type="scientific">Tetraparma gracilis</name>
    <dbReference type="NCBI Taxonomy" id="2962635"/>
    <lineage>
        <taxon>Eukaryota</taxon>
        <taxon>Sar</taxon>
        <taxon>Stramenopiles</taxon>
        <taxon>Ochrophyta</taxon>
        <taxon>Bolidophyceae</taxon>
        <taxon>Parmales</taxon>
        <taxon>Triparmaceae</taxon>
        <taxon>Tetraparma</taxon>
    </lineage>
</organism>
<evidence type="ECO:0000313" key="3">
    <source>
        <dbReference type="EMBL" id="GMI20467.1"/>
    </source>
</evidence>
<dbReference type="InterPro" id="IPR036361">
    <property type="entry name" value="SAP_dom_sf"/>
</dbReference>
<keyword evidence="4" id="KW-1185">Reference proteome</keyword>
<protein>
    <recommendedName>
        <fullName evidence="2">SAP domain-containing protein</fullName>
    </recommendedName>
</protein>
<dbReference type="Proteomes" id="UP001165060">
    <property type="component" value="Unassembled WGS sequence"/>
</dbReference>
<dbReference type="EMBL" id="BRYB01005099">
    <property type="protein sequence ID" value="GMI20467.1"/>
    <property type="molecule type" value="Genomic_DNA"/>
</dbReference>
<feature type="region of interest" description="Disordered" evidence="1">
    <location>
        <begin position="1"/>
        <end position="36"/>
    </location>
</feature>
<dbReference type="Gene3D" id="1.10.720.30">
    <property type="entry name" value="SAP domain"/>
    <property type="match status" value="1"/>
</dbReference>
<feature type="domain" description="SAP" evidence="2">
    <location>
        <begin position="107"/>
        <end position="141"/>
    </location>
</feature>
<dbReference type="Pfam" id="PF02037">
    <property type="entry name" value="SAP"/>
    <property type="match status" value="1"/>
</dbReference>
<proteinExistence type="predicted"/>
<evidence type="ECO:0000259" key="2">
    <source>
        <dbReference type="PROSITE" id="PS50800"/>
    </source>
</evidence>
<feature type="region of interest" description="Disordered" evidence="1">
    <location>
        <begin position="531"/>
        <end position="560"/>
    </location>
</feature>
<reference evidence="3 4" key="1">
    <citation type="journal article" date="2023" name="Commun. Biol.">
        <title>Genome analysis of Parmales, the sister group of diatoms, reveals the evolutionary specialization of diatoms from phago-mixotrophs to photoautotrophs.</title>
        <authorList>
            <person name="Ban H."/>
            <person name="Sato S."/>
            <person name="Yoshikawa S."/>
            <person name="Yamada K."/>
            <person name="Nakamura Y."/>
            <person name="Ichinomiya M."/>
            <person name="Sato N."/>
            <person name="Blanc-Mathieu R."/>
            <person name="Endo H."/>
            <person name="Kuwata A."/>
            <person name="Ogata H."/>
        </authorList>
    </citation>
    <scope>NUCLEOTIDE SEQUENCE [LARGE SCALE GENOMIC DNA]</scope>
</reference>
<gene>
    <name evidence="3" type="ORF">TeGR_g12117</name>
</gene>
<evidence type="ECO:0000313" key="4">
    <source>
        <dbReference type="Proteomes" id="UP001165060"/>
    </source>
</evidence>
<name>A0ABQ6M6H6_9STRA</name>
<dbReference type="PROSITE" id="PS50800">
    <property type="entry name" value="SAP"/>
    <property type="match status" value="1"/>
</dbReference>
<feature type="compositionally biased region" description="Low complexity" evidence="1">
    <location>
        <begin position="15"/>
        <end position="33"/>
    </location>
</feature>
<dbReference type="SMART" id="SM00513">
    <property type="entry name" value="SAP"/>
    <property type="match status" value="1"/>
</dbReference>
<dbReference type="SUPFAM" id="SSF68906">
    <property type="entry name" value="SAP domain"/>
    <property type="match status" value="1"/>
</dbReference>
<feature type="compositionally biased region" description="Basic residues" evidence="1">
    <location>
        <begin position="1"/>
        <end position="14"/>
    </location>
</feature>
<sequence>MKTRRSMHTRKRKASAAPNKKAAPAKKPAPATAQNVEDPAAPFLYMNVAELKEEAARREIANPGKTRVELMLSVMVDERRRSLGDDPISDLMEVDGAHKPIDLLKSVKAMRVAELKETLSRRVLETTGGKTALCTRLVSDMLNRADKIFSREEMLAAIFRLDVVRRLANYGTSLAGPGRRAKKKLFVLYVESGFNAGTGFWCRFGLTYQTFVDLVSDYKSDAKRCSNSINLHRLESIENKSYSINVLHHEVAKSSDAFLFDKQAFKLEAPLLKIAKSLNDADNGLRVLNESWSPPRKFGLANAALYTVELDPKHGWVAEAMVEPNKNFTIDGLGEIGKYSYSGKNRSCEVPLEFANLVGKTRSGYYGKGSCWANALSAIVDCQKGDYEDDVLRTCRALVANEIQGVRVTITQLEKIKTHEAFADEETKLIHYRKGLPGISPLNMIFPRTREEAVEAARECTAASNKRNSELAKNSDMSGEEIKWTVKDFQKLAQLVNVRQNDRGGVNDWSPVIAEMCEVLDIPNDGPKGSRNRIARMWGNLNGPKGRRREGRRREGRSGYRVNRKSDKWVVVKC</sequence>
<evidence type="ECO:0000256" key="1">
    <source>
        <dbReference type="SAM" id="MobiDB-lite"/>
    </source>
</evidence>
<comment type="caution">
    <text evidence="3">The sequence shown here is derived from an EMBL/GenBank/DDBJ whole genome shotgun (WGS) entry which is preliminary data.</text>
</comment>
<accession>A0ABQ6M6H6</accession>
<dbReference type="InterPro" id="IPR003034">
    <property type="entry name" value="SAP_dom"/>
</dbReference>